<sequence length="188" mass="21847">MNMPKRAKTPPPGDDEPRYFTINQSYPLNANWEIVDDQISCARWVAEIIGAPNLYALLYKPSARGMVLIEVDRSYADHQALLGEHRWKEILTRPSAEQKDRFSQVFYSTYASYREAQKDGWKRIHVQDRWLKAPDWRQRSRKEFRVPYPGTHWCPTPPEDKTDKPMCRPLPTAVLPPPAVPAPPGMKF</sequence>
<gene>
    <name evidence="1" type="ORF">V5O48_007562</name>
</gene>
<proteinExistence type="predicted"/>
<dbReference type="Proteomes" id="UP001465976">
    <property type="component" value="Unassembled WGS sequence"/>
</dbReference>
<reference evidence="1 2" key="1">
    <citation type="submission" date="2024-02" db="EMBL/GenBank/DDBJ databases">
        <title>A draft genome for the cacao thread blight pathogen Marasmius crinis-equi.</title>
        <authorList>
            <person name="Cohen S.P."/>
            <person name="Baruah I.K."/>
            <person name="Amoako-Attah I."/>
            <person name="Bukari Y."/>
            <person name="Meinhardt L.W."/>
            <person name="Bailey B.A."/>
        </authorList>
    </citation>
    <scope>NUCLEOTIDE SEQUENCE [LARGE SCALE GENOMIC DNA]</scope>
    <source>
        <strain evidence="1 2">GH-76</strain>
    </source>
</reference>
<evidence type="ECO:0000313" key="2">
    <source>
        <dbReference type="Proteomes" id="UP001465976"/>
    </source>
</evidence>
<name>A0ABR3FGB5_9AGAR</name>
<comment type="caution">
    <text evidence="1">The sequence shown here is derived from an EMBL/GenBank/DDBJ whole genome shotgun (WGS) entry which is preliminary data.</text>
</comment>
<evidence type="ECO:0000313" key="1">
    <source>
        <dbReference type="EMBL" id="KAL0574387.1"/>
    </source>
</evidence>
<accession>A0ABR3FGB5</accession>
<organism evidence="1 2">
    <name type="scientific">Marasmius crinis-equi</name>
    <dbReference type="NCBI Taxonomy" id="585013"/>
    <lineage>
        <taxon>Eukaryota</taxon>
        <taxon>Fungi</taxon>
        <taxon>Dikarya</taxon>
        <taxon>Basidiomycota</taxon>
        <taxon>Agaricomycotina</taxon>
        <taxon>Agaricomycetes</taxon>
        <taxon>Agaricomycetidae</taxon>
        <taxon>Agaricales</taxon>
        <taxon>Marasmiineae</taxon>
        <taxon>Marasmiaceae</taxon>
        <taxon>Marasmius</taxon>
    </lineage>
</organism>
<keyword evidence="2" id="KW-1185">Reference proteome</keyword>
<dbReference type="EMBL" id="JBAHYK010000402">
    <property type="protein sequence ID" value="KAL0574387.1"/>
    <property type="molecule type" value="Genomic_DNA"/>
</dbReference>
<protein>
    <submittedName>
        <fullName evidence="1">Uncharacterized protein</fullName>
    </submittedName>
</protein>